<keyword evidence="4" id="KW-0443">Lipid metabolism</keyword>
<dbReference type="SUPFAM" id="SSF53474">
    <property type="entry name" value="alpha/beta-Hydrolases"/>
    <property type="match status" value="1"/>
</dbReference>
<keyword evidence="2" id="KW-0732">Signal</keyword>
<dbReference type="Pfam" id="PF00561">
    <property type="entry name" value="Abhydrolase_1"/>
    <property type="match status" value="1"/>
</dbReference>
<sequence length="455" mass="51441">MLNLIVQQCVSSNSFNGTHNKVELDATTTTPATVWRRPPIEYERDLVVSVALLPLQDSPPKPHLSRPKIELIEGAEYPIEKHVLTTTDGYILKLHRIPDPMQYPASGERSTDPKLADDPDGLLRFGPAKTFRGTVLLMPGLFSTAADFVVTGPENGLAFVLADAGYDVWLANVRGSRFSRKNIKLSVADSEFWDFSFHEIGTIDLPAIIDYILRETNAPKLYYVGHNQGMTNLFALLSAKPRYNRKIHHAIGLATFGYLGTTDNRVVRRAAELTDKLYSTLKALNIHELKPTPDIVRLMSGIVCSSDMNELCVEMLRGFFGSTVDRSRNLLPTMVDDLLTSVSTRQLIHIGQLMQTKKFQQFDYRNYMLNTQKYGQAKPPEYNLSRVLLPVSLFHGTKDFITSAKDALRLKDELRNVKNFLEIPDLNHIGFVYSDRLYARVNRKIIEIFNQHSKA</sequence>
<dbReference type="GO" id="GO:0016042">
    <property type="term" value="P:lipid catabolic process"/>
    <property type="evidence" value="ECO:0007669"/>
    <property type="project" value="UniProtKB-KW"/>
</dbReference>
<dbReference type="Gene3D" id="3.40.50.1820">
    <property type="entry name" value="alpha/beta hydrolase"/>
    <property type="match status" value="1"/>
</dbReference>
<dbReference type="EMBL" id="APCN01002376">
    <property type="status" value="NOT_ANNOTATED_CDS"/>
    <property type="molecule type" value="Genomic_DNA"/>
</dbReference>
<evidence type="ECO:0000256" key="2">
    <source>
        <dbReference type="ARBA" id="ARBA00022729"/>
    </source>
</evidence>
<evidence type="ECO:0000256" key="3">
    <source>
        <dbReference type="ARBA" id="ARBA00022963"/>
    </source>
</evidence>
<dbReference type="InterPro" id="IPR029058">
    <property type="entry name" value="AB_hydrolase_fold"/>
</dbReference>
<keyword evidence="3" id="KW-0442">Lipid degradation</keyword>
<keyword evidence="7" id="KW-1185">Reference proteome</keyword>
<evidence type="ECO:0000256" key="1">
    <source>
        <dbReference type="ARBA" id="ARBA00010701"/>
    </source>
</evidence>
<dbReference type="AlphaFoldDB" id="A0A182HH24"/>
<evidence type="ECO:0000313" key="6">
    <source>
        <dbReference type="EnsemblMetazoa" id="AARA000527-PA"/>
    </source>
</evidence>
<comment type="similarity">
    <text evidence="1">Belongs to the AB hydrolase superfamily. Lipase family.</text>
</comment>
<protein>
    <submittedName>
        <fullName evidence="6">Uncharacterized protein</fullName>
    </submittedName>
</protein>
<proteinExistence type="inferred from homology"/>
<dbReference type="PIRSF" id="PIRSF000862">
    <property type="entry name" value="Steryl_ester_lip"/>
    <property type="match status" value="1"/>
</dbReference>
<accession>A0A182HH24</accession>
<dbReference type="VEuPathDB" id="VectorBase:AARA000527"/>
<reference evidence="6" key="1">
    <citation type="submission" date="2022-08" db="UniProtKB">
        <authorList>
            <consortium name="EnsemblMetazoa"/>
        </authorList>
    </citation>
    <scope>IDENTIFICATION</scope>
    <source>
        <strain evidence="6">Dongola</strain>
    </source>
</reference>
<dbReference type="VEuPathDB" id="VectorBase:AARA21_015547"/>
<dbReference type="PANTHER" id="PTHR11005">
    <property type="entry name" value="LYSOSOMAL ACID LIPASE-RELATED"/>
    <property type="match status" value="1"/>
</dbReference>
<name>A0A182HH24_ANOAR</name>
<dbReference type="FunFam" id="3.40.50.1820:FF:000179">
    <property type="entry name" value="Lipase"/>
    <property type="match status" value="1"/>
</dbReference>
<evidence type="ECO:0000313" key="7">
    <source>
        <dbReference type="Proteomes" id="UP000075840"/>
    </source>
</evidence>
<dbReference type="Proteomes" id="UP000075840">
    <property type="component" value="Unassembled WGS sequence"/>
</dbReference>
<keyword evidence="5" id="KW-0325">Glycoprotein</keyword>
<dbReference type="EnsemblMetazoa" id="AARA000527-RA">
    <property type="protein sequence ID" value="AARA000527-PA"/>
    <property type="gene ID" value="AARA000527"/>
</dbReference>
<evidence type="ECO:0000256" key="4">
    <source>
        <dbReference type="ARBA" id="ARBA00023098"/>
    </source>
</evidence>
<organism evidence="6 7">
    <name type="scientific">Anopheles arabiensis</name>
    <name type="common">Mosquito</name>
    <dbReference type="NCBI Taxonomy" id="7173"/>
    <lineage>
        <taxon>Eukaryota</taxon>
        <taxon>Metazoa</taxon>
        <taxon>Ecdysozoa</taxon>
        <taxon>Arthropoda</taxon>
        <taxon>Hexapoda</taxon>
        <taxon>Insecta</taxon>
        <taxon>Pterygota</taxon>
        <taxon>Neoptera</taxon>
        <taxon>Endopterygota</taxon>
        <taxon>Diptera</taxon>
        <taxon>Nematocera</taxon>
        <taxon>Culicoidea</taxon>
        <taxon>Culicidae</taxon>
        <taxon>Anophelinae</taxon>
        <taxon>Anopheles</taxon>
    </lineage>
</organism>
<dbReference type="InterPro" id="IPR000073">
    <property type="entry name" value="AB_hydrolase_1"/>
</dbReference>
<dbReference type="InterPro" id="IPR025483">
    <property type="entry name" value="Lipase_euk"/>
</dbReference>
<evidence type="ECO:0000256" key="5">
    <source>
        <dbReference type="ARBA" id="ARBA00023180"/>
    </source>
</evidence>
<dbReference type="GO" id="GO:0016788">
    <property type="term" value="F:hydrolase activity, acting on ester bonds"/>
    <property type="evidence" value="ECO:0007669"/>
    <property type="project" value="InterPro"/>
</dbReference>